<sequence length="63" mass="7370">MIYHLHFEYIIENCCTQVSDSVATTLFYYPNKILNRKGVNLLVYFELGLIKNSVNLHASYLLK</sequence>
<reference evidence="1 2" key="1">
    <citation type="submission" date="2018-07" db="EMBL/GenBank/DDBJ databases">
        <title>Pedobacter sp. nov., isolated from soil.</title>
        <authorList>
            <person name="Zhou L.Y."/>
            <person name="Du Z.J."/>
        </authorList>
    </citation>
    <scope>NUCLEOTIDE SEQUENCE [LARGE SCALE GENOMIC DNA]</scope>
    <source>
        <strain evidence="1 2">JDX94</strain>
    </source>
</reference>
<dbReference type="Proteomes" id="UP000253961">
    <property type="component" value="Unassembled WGS sequence"/>
</dbReference>
<dbReference type="AlphaFoldDB" id="A0A369Q178"/>
<evidence type="ECO:0000313" key="1">
    <source>
        <dbReference type="EMBL" id="RDC56756.1"/>
    </source>
</evidence>
<organism evidence="1 2">
    <name type="scientific">Pedobacter chinensis</name>
    <dbReference type="NCBI Taxonomy" id="2282421"/>
    <lineage>
        <taxon>Bacteria</taxon>
        <taxon>Pseudomonadati</taxon>
        <taxon>Bacteroidota</taxon>
        <taxon>Sphingobacteriia</taxon>
        <taxon>Sphingobacteriales</taxon>
        <taxon>Sphingobacteriaceae</taxon>
        <taxon>Pedobacter</taxon>
    </lineage>
</organism>
<proteinExistence type="predicted"/>
<name>A0A369Q178_9SPHI</name>
<dbReference type="EMBL" id="QPKV01000003">
    <property type="protein sequence ID" value="RDC56756.1"/>
    <property type="molecule type" value="Genomic_DNA"/>
</dbReference>
<accession>A0A369Q178</accession>
<comment type="caution">
    <text evidence="1">The sequence shown here is derived from an EMBL/GenBank/DDBJ whole genome shotgun (WGS) entry which is preliminary data.</text>
</comment>
<evidence type="ECO:0000313" key="2">
    <source>
        <dbReference type="Proteomes" id="UP000253961"/>
    </source>
</evidence>
<gene>
    <name evidence="1" type="ORF">DU508_06015</name>
</gene>
<keyword evidence="2" id="KW-1185">Reference proteome</keyword>
<protein>
    <submittedName>
        <fullName evidence="1">Uncharacterized protein</fullName>
    </submittedName>
</protein>